<evidence type="ECO:0000313" key="4">
    <source>
        <dbReference type="Proteomes" id="UP000252631"/>
    </source>
</evidence>
<accession>A0A336JYZ2</accession>
<evidence type="ECO:0000313" key="2">
    <source>
        <dbReference type="EMBL" id="RED22791.1"/>
    </source>
</evidence>
<organism evidence="3 4">
    <name type="scientific">Rhodopseudomonas pentothenatexigens</name>
    <dbReference type="NCBI Taxonomy" id="999699"/>
    <lineage>
        <taxon>Bacteria</taxon>
        <taxon>Pseudomonadati</taxon>
        <taxon>Pseudomonadota</taxon>
        <taxon>Alphaproteobacteria</taxon>
        <taxon>Hyphomicrobiales</taxon>
        <taxon>Nitrobacteraceae</taxon>
        <taxon>Rhodopseudomonas</taxon>
    </lineage>
</organism>
<feature type="domain" description="DUF6538" evidence="1">
    <location>
        <begin position="2"/>
        <end position="44"/>
    </location>
</feature>
<reference evidence="3 4" key="1">
    <citation type="submission" date="2017-08" db="EMBL/GenBank/DDBJ databases">
        <authorList>
            <person name="de Groot N.N."/>
        </authorList>
    </citation>
    <scope>NUCLEOTIDE SEQUENCE [LARGE SCALE GENOMIC DNA]</scope>
    <source>
        <strain evidence="3 4">JA575</strain>
    </source>
</reference>
<reference evidence="2 5" key="2">
    <citation type="submission" date="2018-07" db="EMBL/GenBank/DDBJ databases">
        <title>Genomic Encyclopedia of Archaeal and Bacterial Type Strains, Phase II (KMG-II): from individual species to whole genera.</title>
        <authorList>
            <person name="Goeker M."/>
        </authorList>
    </citation>
    <scope>NUCLEOTIDE SEQUENCE [LARGE SCALE GENOMIC DNA]</scope>
    <source>
        <strain evidence="2 5">JA575</strain>
    </source>
</reference>
<name>A0A336JYZ2_9BRAD</name>
<gene>
    <name evidence="2" type="ORF">BJ125_14033</name>
    <name evidence="3" type="ORF">SAMN05892882_14033</name>
</gene>
<sequence length="222" mass="25497">MPANLVAFMGGKREIKFSLGTSDPKLAEVIFREKNAEIERLWHEHLHGHQYAKLSQRQISALAGEFYQETIAAHRDNPGRAAEWDLELRRLREKKRRFLPIPPNFHLRMSFAKEADAFLERKGLRLSGQIQDLFIEEFVRAKVQAAEHIKKLAGGDWRPDPDAGRFAPSEALKSAGAVDAMDMFERYADEADLADKTRRSWRTKLKSLMEFVGHDDLAVSFH</sequence>
<dbReference type="EMBL" id="QRDT01000040">
    <property type="protein sequence ID" value="RED22791.1"/>
    <property type="molecule type" value="Genomic_DNA"/>
</dbReference>
<dbReference type="InterPro" id="IPR046668">
    <property type="entry name" value="DUF6538"/>
</dbReference>
<proteinExistence type="predicted"/>
<dbReference type="AlphaFoldDB" id="A0A336JYZ2"/>
<evidence type="ECO:0000259" key="1">
    <source>
        <dbReference type="Pfam" id="PF20172"/>
    </source>
</evidence>
<dbReference type="Proteomes" id="UP000252631">
    <property type="component" value="Unassembled WGS sequence"/>
</dbReference>
<dbReference type="Proteomes" id="UP000256343">
    <property type="component" value="Unassembled WGS sequence"/>
</dbReference>
<evidence type="ECO:0000313" key="5">
    <source>
        <dbReference type="Proteomes" id="UP000256343"/>
    </source>
</evidence>
<dbReference type="EMBL" id="UFQQ01000040">
    <property type="protein sequence ID" value="SSW93509.1"/>
    <property type="molecule type" value="Genomic_DNA"/>
</dbReference>
<evidence type="ECO:0000313" key="3">
    <source>
        <dbReference type="EMBL" id="SSW93509.1"/>
    </source>
</evidence>
<keyword evidence="5" id="KW-1185">Reference proteome</keyword>
<protein>
    <recommendedName>
        <fullName evidence="1">DUF6538 domain-containing protein</fullName>
    </recommendedName>
</protein>
<dbReference type="Pfam" id="PF20172">
    <property type="entry name" value="DUF6538"/>
    <property type="match status" value="1"/>
</dbReference>